<reference evidence="12 13" key="1">
    <citation type="submission" date="2017-09" db="EMBL/GenBank/DDBJ databases">
        <authorList>
            <person name="Ehlers B."/>
            <person name="Leendertz F.H."/>
        </authorList>
    </citation>
    <scope>NUCLEOTIDE SEQUENCE [LARGE SCALE GENOMIC DNA]</scope>
    <source>
        <strain evidence="12 13">DSM 16848</strain>
    </source>
</reference>
<dbReference type="Proteomes" id="UP000219669">
    <property type="component" value="Unassembled WGS sequence"/>
</dbReference>
<evidence type="ECO:0000256" key="5">
    <source>
        <dbReference type="ARBA" id="ARBA00022764"/>
    </source>
</evidence>
<dbReference type="InterPro" id="IPR016147">
    <property type="entry name" value="Pili_assmbl_chaperone_N"/>
</dbReference>
<protein>
    <submittedName>
        <fullName evidence="12">Pili assembly chaperone PapD, C-terminal domain</fullName>
    </submittedName>
</protein>
<proteinExistence type="inferred from homology"/>
<dbReference type="FunFam" id="2.60.40.10:FF:000458">
    <property type="entry name" value="Molecular chaperone FimC"/>
    <property type="match status" value="1"/>
</dbReference>
<evidence type="ECO:0000313" key="12">
    <source>
        <dbReference type="EMBL" id="SOD67916.1"/>
    </source>
</evidence>
<evidence type="ECO:0000259" key="11">
    <source>
        <dbReference type="Pfam" id="PF02753"/>
    </source>
</evidence>
<dbReference type="InterPro" id="IPR013783">
    <property type="entry name" value="Ig-like_fold"/>
</dbReference>
<keyword evidence="7" id="KW-0393">Immunoglobulin domain</keyword>
<dbReference type="InterPro" id="IPR050643">
    <property type="entry name" value="Periplasmic_pilus_chap"/>
</dbReference>
<keyword evidence="5" id="KW-0574">Periplasm</keyword>
<dbReference type="InterPro" id="IPR018046">
    <property type="entry name" value="Pili_assmbl_chaperone_CS"/>
</dbReference>
<keyword evidence="6 8" id="KW-0143">Chaperone</keyword>
<feature type="domain" description="Pili assembly chaperone N-terminal" evidence="10">
    <location>
        <begin position="20"/>
        <end position="136"/>
    </location>
</feature>
<comment type="subcellular location">
    <subcellularLocation>
        <location evidence="1 8">Periplasm</location>
    </subcellularLocation>
</comment>
<dbReference type="PRINTS" id="PR00969">
    <property type="entry name" value="CHAPERONPILI"/>
</dbReference>
<dbReference type="InterPro" id="IPR008962">
    <property type="entry name" value="PapD-like_sf"/>
</dbReference>
<gene>
    <name evidence="12" type="ORF">SAMN02746062_01048</name>
</gene>
<dbReference type="InterPro" id="IPR016148">
    <property type="entry name" value="Pili_assmbl_chaperone_C"/>
</dbReference>
<dbReference type="Pfam" id="PF00345">
    <property type="entry name" value="PapD_N"/>
    <property type="match status" value="1"/>
</dbReference>
<dbReference type="SUPFAM" id="SSF49354">
    <property type="entry name" value="PapD-like"/>
    <property type="match status" value="1"/>
</dbReference>
<comment type="similarity">
    <text evidence="2 8">Belongs to the periplasmic pilus chaperone family.</text>
</comment>
<sequence>MLKIGTIFALLCASFLAQAGIVITGTRVIYPAEKKSIGVQIKNVHDTPSLVQAWLETPHHQAESLPFTLTPPISRVNGKTSQTIRIRQTGGNLPNDRESLFYFNVLDIPPKGDEQQSQVQVSVRSKLKFFYRPAKLPYPVDDAYAKVTWHLSGQTLTVKNPTPYYITYANIALNQDKQTLTEVANADMLAPFSEQSYTLKKAVPQANQVAWYIINDYGGDYGNVSPLQHD</sequence>
<organism evidence="12 13">
    <name type="scientific">Alysiella filiformis DSM 16848</name>
    <dbReference type="NCBI Taxonomy" id="1120981"/>
    <lineage>
        <taxon>Bacteria</taxon>
        <taxon>Pseudomonadati</taxon>
        <taxon>Pseudomonadota</taxon>
        <taxon>Betaproteobacteria</taxon>
        <taxon>Neisseriales</taxon>
        <taxon>Neisseriaceae</taxon>
        <taxon>Alysiella</taxon>
    </lineage>
</organism>
<name>A0A286EAL6_9NEIS</name>
<dbReference type="AlphaFoldDB" id="A0A286EAL6"/>
<dbReference type="OrthoDB" id="9131059at2"/>
<keyword evidence="3" id="KW-1029">Fimbrium biogenesis</keyword>
<keyword evidence="4 9" id="KW-0732">Signal</keyword>
<dbReference type="Pfam" id="PF02753">
    <property type="entry name" value="PapD_C"/>
    <property type="match status" value="1"/>
</dbReference>
<feature type="chain" id="PRO_5012334871" evidence="9">
    <location>
        <begin position="20"/>
        <end position="230"/>
    </location>
</feature>
<evidence type="ECO:0000256" key="9">
    <source>
        <dbReference type="SAM" id="SignalP"/>
    </source>
</evidence>
<keyword evidence="13" id="KW-1185">Reference proteome</keyword>
<evidence type="ECO:0000256" key="8">
    <source>
        <dbReference type="RuleBase" id="RU003918"/>
    </source>
</evidence>
<dbReference type="InterPro" id="IPR001829">
    <property type="entry name" value="Pili_assmbl_chaperone_bac"/>
</dbReference>
<evidence type="ECO:0000259" key="10">
    <source>
        <dbReference type="Pfam" id="PF00345"/>
    </source>
</evidence>
<dbReference type="GO" id="GO:0071555">
    <property type="term" value="P:cell wall organization"/>
    <property type="evidence" value="ECO:0007669"/>
    <property type="project" value="InterPro"/>
</dbReference>
<dbReference type="PROSITE" id="PS00635">
    <property type="entry name" value="PILI_CHAPERONE"/>
    <property type="match status" value="1"/>
</dbReference>
<dbReference type="PANTHER" id="PTHR30251:SF2">
    <property type="entry name" value="FIMBRIAL CHAPERONE YADV-RELATED"/>
    <property type="match status" value="1"/>
</dbReference>
<accession>A0A286EAL6</accession>
<evidence type="ECO:0000256" key="3">
    <source>
        <dbReference type="ARBA" id="ARBA00022558"/>
    </source>
</evidence>
<feature type="domain" description="Pili assembly chaperone C-terminal" evidence="11">
    <location>
        <begin position="158"/>
        <end position="219"/>
    </location>
</feature>
<dbReference type="Gene3D" id="2.60.40.10">
    <property type="entry name" value="Immunoglobulins"/>
    <property type="match status" value="2"/>
</dbReference>
<dbReference type="RefSeq" id="WP_097114110.1">
    <property type="nucleotide sequence ID" value="NZ_CP083931.1"/>
</dbReference>
<feature type="signal peptide" evidence="9">
    <location>
        <begin position="1"/>
        <end position="19"/>
    </location>
</feature>
<dbReference type="EMBL" id="OCNF01000007">
    <property type="protein sequence ID" value="SOD67916.1"/>
    <property type="molecule type" value="Genomic_DNA"/>
</dbReference>
<evidence type="ECO:0000256" key="4">
    <source>
        <dbReference type="ARBA" id="ARBA00022729"/>
    </source>
</evidence>
<dbReference type="InterPro" id="IPR036316">
    <property type="entry name" value="Pili_assmbl_chap_C_dom_sf"/>
</dbReference>
<evidence type="ECO:0000256" key="2">
    <source>
        <dbReference type="ARBA" id="ARBA00007399"/>
    </source>
</evidence>
<evidence type="ECO:0000256" key="1">
    <source>
        <dbReference type="ARBA" id="ARBA00004418"/>
    </source>
</evidence>
<dbReference type="GO" id="GO:0030288">
    <property type="term" value="C:outer membrane-bounded periplasmic space"/>
    <property type="evidence" value="ECO:0007669"/>
    <property type="project" value="InterPro"/>
</dbReference>
<dbReference type="SUPFAM" id="SSF49584">
    <property type="entry name" value="Periplasmic chaperone C-domain"/>
    <property type="match status" value="1"/>
</dbReference>
<evidence type="ECO:0000313" key="13">
    <source>
        <dbReference type="Proteomes" id="UP000219669"/>
    </source>
</evidence>
<evidence type="ECO:0000256" key="7">
    <source>
        <dbReference type="ARBA" id="ARBA00023319"/>
    </source>
</evidence>
<dbReference type="PANTHER" id="PTHR30251">
    <property type="entry name" value="PILUS ASSEMBLY CHAPERONE"/>
    <property type="match status" value="1"/>
</dbReference>
<evidence type="ECO:0000256" key="6">
    <source>
        <dbReference type="ARBA" id="ARBA00023186"/>
    </source>
</evidence>